<evidence type="ECO:0008006" key="4">
    <source>
        <dbReference type="Google" id="ProtNLM"/>
    </source>
</evidence>
<sequence length="308" mass="34457">MAPSASSFQPFKESSVFEHLPGHPLPPTTYAEGGSGLPQTVEYFLEARMTNTSHSFFYLSDKKKVRHSLAFSPPCTDLSWVSPPLEQNIVTLTRHSRWLYDDSPDEYHGFGSRMRDLISCPSDPTATFTVTTTVPTIARAGYPLPVTVRLAHIDRTDNLPGPPPVRLRAFRVTLKATTDFRVHKAQLNSKAYKSIELMHQRYDTDTMMLPPPLPPDGSELALTELCLRERTGPANGVPPTFKTYGLARSYTVKVVLWIECASKTWEVEAARFPIEMRPWLGIEVPQMNGQGTEDPPPPYEEVAPPYGL</sequence>
<gene>
    <name evidence="2" type="ORF">DBV05_g4271</name>
</gene>
<dbReference type="Proteomes" id="UP000325902">
    <property type="component" value="Unassembled WGS sequence"/>
</dbReference>
<organism evidence="2 3">
    <name type="scientific">Lasiodiplodia theobromae</name>
    <dbReference type="NCBI Taxonomy" id="45133"/>
    <lineage>
        <taxon>Eukaryota</taxon>
        <taxon>Fungi</taxon>
        <taxon>Dikarya</taxon>
        <taxon>Ascomycota</taxon>
        <taxon>Pezizomycotina</taxon>
        <taxon>Dothideomycetes</taxon>
        <taxon>Dothideomycetes incertae sedis</taxon>
        <taxon>Botryosphaeriales</taxon>
        <taxon>Botryosphaeriaceae</taxon>
        <taxon>Lasiodiplodia</taxon>
    </lineage>
</organism>
<name>A0A5N5DJW3_9PEZI</name>
<proteinExistence type="predicted"/>
<feature type="region of interest" description="Disordered" evidence="1">
    <location>
        <begin position="285"/>
        <end position="308"/>
    </location>
</feature>
<dbReference type="EMBL" id="VCHE01000019">
    <property type="protein sequence ID" value="KAB2577174.1"/>
    <property type="molecule type" value="Genomic_DNA"/>
</dbReference>
<evidence type="ECO:0000313" key="2">
    <source>
        <dbReference type="EMBL" id="KAB2577174.1"/>
    </source>
</evidence>
<dbReference type="OrthoDB" id="3934839at2759"/>
<accession>A0A5N5DJW3</accession>
<evidence type="ECO:0000256" key="1">
    <source>
        <dbReference type="SAM" id="MobiDB-lite"/>
    </source>
</evidence>
<protein>
    <recommendedName>
        <fullName evidence="4">Arrestin-like N-terminal domain-containing protein</fullName>
    </recommendedName>
</protein>
<dbReference type="AlphaFoldDB" id="A0A5N5DJW3"/>
<reference evidence="2 3" key="1">
    <citation type="journal article" date="2019" name="Sci. Rep.">
        <title>A multi-omics analysis of the grapevine pathogen Lasiodiplodia theobromae reveals that temperature affects the expression of virulence- and pathogenicity-related genes.</title>
        <authorList>
            <person name="Felix C."/>
            <person name="Meneses R."/>
            <person name="Goncalves M.F.M."/>
            <person name="Tilleman L."/>
            <person name="Duarte A.S."/>
            <person name="Jorrin-Novo J.V."/>
            <person name="Van de Peer Y."/>
            <person name="Deforce D."/>
            <person name="Van Nieuwerburgh F."/>
            <person name="Esteves A.C."/>
            <person name="Alves A."/>
        </authorList>
    </citation>
    <scope>NUCLEOTIDE SEQUENCE [LARGE SCALE GENOMIC DNA]</scope>
    <source>
        <strain evidence="2 3">LA-SOL3</strain>
    </source>
</reference>
<keyword evidence="3" id="KW-1185">Reference proteome</keyword>
<evidence type="ECO:0000313" key="3">
    <source>
        <dbReference type="Proteomes" id="UP000325902"/>
    </source>
</evidence>
<comment type="caution">
    <text evidence="2">The sequence shown here is derived from an EMBL/GenBank/DDBJ whole genome shotgun (WGS) entry which is preliminary data.</text>
</comment>